<dbReference type="Proteomes" id="UP000249757">
    <property type="component" value="Unassembled WGS sequence"/>
</dbReference>
<dbReference type="Gene3D" id="3.40.50.150">
    <property type="entry name" value="Vaccinia Virus protein VP39"/>
    <property type="match status" value="1"/>
</dbReference>
<dbReference type="PANTHER" id="PTHR32183:SF6">
    <property type="entry name" value="CYSTEINE SULFINATE DESULFINASE_CYSTEINE DESULFURASE AND RELATED ENZYMES"/>
    <property type="match status" value="1"/>
</dbReference>
<dbReference type="PANTHER" id="PTHR32183">
    <property type="match status" value="1"/>
</dbReference>
<dbReference type="Pfam" id="PF05724">
    <property type="entry name" value="TPMT"/>
    <property type="match status" value="1"/>
</dbReference>
<evidence type="ECO:0000313" key="6">
    <source>
        <dbReference type="Proteomes" id="UP000249757"/>
    </source>
</evidence>
<keyword evidence="2" id="KW-0489">Methyltransferase</keyword>
<keyword evidence="4" id="KW-0949">S-adenosyl-L-methionine</keyword>
<dbReference type="InterPro" id="IPR029063">
    <property type="entry name" value="SAM-dependent_MTases_sf"/>
</dbReference>
<evidence type="ECO:0000256" key="3">
    <source>
        <dbReference type="ARBA" id="ARBA00022679"/>
    </source>
</evidence>
<keyword evidence="3" id="KW-0808">Transferase</keyword>
<evidence type="ECO:0000256" key="1">
    <source>
        <dbReference type="ARBA" id="ARBA00022553"/>
    </source>
</evidence>
<sequence>MTTEARSVENRTRLISHFDDYKLSGNRHMVPPHPTRDAQSDGWAKLWENDESGLWDRGRPSPALIKFLDEHPFRETLLRDQGKRPLKAFVPGCGKGHDVALLARHGYQVWGLEVSQGAVDAANENVKAQLKNSGPYHAQVVLGDFFEKGYESQFGPNFQGFDLIYDYTFLCALLPEMRKGWAERMKSLLSPSGVLVCLEFPMWKPLKAQGPPWGLKGVHWNLLADGADGLFDESGNLIANGQEQGVFERVVYWKPPESFEQSRGEDMISVWKLK</sequence>
<keyword evidence="1" id="KW-0597">Phosphoprotein</keyword>
<dbReference type="GO" id="GO:0008757">
    <property type="term" value="F:S-adenosylmethionine-dependent methyltransferase activity"/>
    <property type="evidence" value="ECO:0007669"/>
    <property type="project" value="InterPro"/>
</dbReference>
<name>A0A2W1CSB8_9PLEO</name>
<dbReference type="EMBL" id="NRDI02000009">
    <property type="protein sequence ID" value="KAI1513289.1"/>
    <property type="molecule type" value="Genomic_DNA"/>
</dbReference>
<gene>
    <name evidence="5" type="ORF">Ptr86124_007191</name>
</gene>
<evidence type="ECO:0000256" key="4">
    <source>
        <dbReference type="ARBA" id="ARBA00022691"/>
    </source>
</evidence>
<dbReference type="InterPro" id="IPR008854">
    <property type="entry name" value="TPMT"/>
</dbReference>
<dbReference type="PROSITE" id="PS51585">
    <property type="entry name" value="SAM_MT_TPMT"/>
    <property type="match status" value="1"/>
</dbReference>
<dbReference type="CDD" id="cd02440">
    <property type="entry name" value="AdoMet_MTases"/>
    <property type="match status" value="1"/>
</dbReference>
<dbReference type="SUPFAM" id="SSF53335">
    <property type="entry name" value="S-adenosyl-L-methionine-dependent methyltransferases"/>
    <property type="match status" value="1"/>
</dbReference>
<dbReference type="OrthoDB" id="276151at2759"/>
<accession>A0A2W1CSB8</accession>
<protein>
    <submittedName>
        <fullName evidence="5">Thiopurine S-methyltransferase family protein</fullName>
    </submittedName>
</protein>
<evidence type="ECO:0000256" key="2">
    <source>
        <dbReference type="ARBA" id="ARBA00022603"/>
    </source>
</evidence>
<proteinExistence type="predicted"/>
<evidence type="ECO:0000313" key="5">
    <source>
        <dbReference type="EMBL" id="KAI1513289.1"/>
    </source>
</evidence>
<comment type="caution">
    <text evidence="5">The sequence shown here is derived from an EMBL/GenBank/DDBJ whole genome shotgun (WGS) entry which is preliminary data.</text>
</comment>
<keyword evidence="6" id="KW-1185">Reference proteome</keyword>
<organism evidence="5 6">
    <name type="scientific">Pyrenophora tritici-repentis</name>
    <dbReference type="NCBI Taxonomy" id="45151"/>
    <lineage>
        <taxon>Eukaryota</taxon>
        <taxon>Fungi</taxon>
        <taxon>Dikarya</taxon>
        <taxon>Ascomycota</taxon>
        <taxon>Pezizomycotina</taxon>
        <taxon>Dothideomycetes</taxon>
        <taxon>Pleosporomycetidae</taxon>
        <taxon>Pleosporales</taxon>
        <taxon>Pleosporineae</taxon>
        <taxon>Pleosporaceae</taxon>
        <taxon>Pyrenophora</taxon>
    </lineage>
</organism>
<dbReference type="GO" id="GO:0032259">
    <property type="term" value="P:methylation"/>
    <property type="evidence" value="ECO:0007669"/>
    <property type="project" value="UniProtKB-KW"/>
</dbReference>
<reference evidence="6" key="1">
    <citation type="journal article" date="2022" name="Microb. Genom.">
        <title>A global pangenome for the wheat fungal pathogen Pyrenophora tritici-repentis and prediction of effector protein structural homology.</title>
        <authorList>
            <person name="Moolhuijzen P.M."/>
            <person name="See P.T."/>
            <person name="Shi G."/>
            <person name="Powell H.R."/>
            <person name="Cockram J."/>
            <person name="Jorgensen L.N."/>
            <person name="Benslimane H."/>
            <person name="Strelkov S.E."/>
            <person name="Turner J."/>
            <person name="Liu Z."/>
            <person name="Moffat C.S."/>
        </authorList>
    </citation>
    <scope>NUCLEOTIDE SEQUENCE [LARGE SCALE GENOMIC DNA]</scope>
</reference>
<dbReference type="AlphaFoldDB" id="A0A2W1CSB8"/>